<name>A0A1H2W908_9FIRM</name>
<proteinExistence type="predicted"/>
<gene>
    <name evidence="1" type="ORF">SAMN04487759_1497</name>
</gene>
<evidence type="ECO:0000313" key="2">
    <source>
        <dbReference type="Proteomes" id="UP000182429"/>
    </source>
</evidence>
<dbReference type="Proteomes" id="UP000182429">
    <property type="component" value="Unassembled WGS sequence"/>
</dbReference>
<reference evidence="1 2" key="1">
    <citation type="submission" date="2016-10" db="EMBL/GenBank/DDBJ databases">
        <authorList>
            <person name="de Groot N.N."/>
        </authorList>
    </citation>
    <scope>NUCLEOTIDE SEQUENCE [LARGE SCALE GENOMIC DNA]</scope>
    <source>
        <strain evidence="1 2">S3b</strain>
    </source>
</reference>
<dbReference type="AlphaFoldDB" id="A0A1H2W908"/>
<protein>
    <submittedName>
        <fullName evidence="1">Uncharacterized protein</fullName>
    </submittedName>
</protein>
<evidence type="ECO:0000313" key="1">
    <source>
        <dbReference type="EMBL" id="SDW77005.1"/>
    </source>
</evidence>
<dbReference type="EMBL" id="FNNF01000049">
    <property type="protein sequence ID" value="SDW77005.1"/>
    <property type="molecule type" value="Genomic_DNA"/>
</dbReference>
<accession>A0A1H2W908</accession>
<organism evidence="1 2">
    <name type="scientific">Kandleria vitulina</name>
    <dbReference type="NCBI Taxonomy" id="1630"/>
    <lineage>
        <taxon>Bacteria</taxon>
        <taxon>Bacillati</taxon>
        <taxon>Bacillota</taxon>
        <taxon>Erysipelotrichia</taxon>
        <taxon>Erysipelotrichales</taxon>
        <taxon>Coprobacillaceae</taxon>
        <taxon>Kandleria</taxon>
    </lineage>
</organism>
<sequence>MLLTLESEILKLYCRMHRLVFSFIGRINGYSFYNLCWITSLVYCL</sequence>